<feature type="compositionally biased region" description="Acidic residues" evidence="1">
    <location>
        <begin position="829"/>
        <end position="841"/>
    </location>
</feature>
<keyword evidence="4" id="KW-1185">Reference proteome</keyword>
<proteinExistence type="predicted"/>
<dbReference type="RefSeq" id="WP_009454384.1">
    <property type="nucleotide sequence ID" value="NZ_AGIZ01000001.1"/>
</dbReference>
<dbReference type="SUPFAM" id="SSF53335">
    <property type="entry name" value="S-adenosyl-L-methionine-dependent methyltransferases"/>
    <property type="match status" value="2"/>
</dbReference>
<dbReference type="AlphaFoldDB" id="G6FNM3"/>
<dbReference type="InterPro" id="IPR029063">
    <property type="entry name" value="SAM-dependent_MTases_sf"/>
</dbReference>
<name>G6FNM3_9CYAN</name>
<organism evidence="3 4">
    <name type="scientific">Fischerella thermalis JSC-11</name>
    <dbReference type="NCBI Taxonomy" id="741277"/>
    <lineage>
        <taxon>Bacteria</taxon>
        <taxon>Bacillati</taxon>
        <taxon>Cyanobacteriota</taxon>
        <taxon>Cyanophyceae</taxon>
        <taxon>Nostocales</taxon>
        <taxon>Hapalosiphonaceae</taxon>
        <taxon>Fischerella</taxon>
    </lineage>
</organism>
<dbReference type="Pfam" id="PF06634">
    <property type="entry name" value="DUF1156"/>
    <property type="match status" value="1"/>
</dbReference>
<evidence type="ECO:0000256" key="1">
    <source>
        <dbReference type="SAM" id="MobiDB-lite"/>
    </source>
</evidence>
<evidence type="ECO:0000259" key="2">
    <source>
        <dbReference type="Pfam" id="PF06634"/>
    </source>
</evidence>
<dbReference type="EMBL" id="AGIZ01000001">
    <property type="protein sequence ID" value="EHC19653.1"/>
    <property type="molecule type" value="Genomic_DNA"/>
</dbReference>
<dbReference type="Gene3D" id="3.40.50.150">
    <property type="entry name" value="Vaccinia Virus protein VP39"/>
    <property type="match status" value="2"/>
</dbReference>
<dbReference type="PATRIC" id="fig|741277.3.peg.546"/>
<comment type="caution">
    <text evidence="3">The sequence shown here is derived from an EMBL/GenBank/DDBJ whole genome shotgun (WGS) entry which is preliminary data.</text>
</comment>
<evidence type="ECO:0000313" key="3">
    <source>
        <dbReference type="EMBL" id="EHC19653.1"/>
    </source>
</evidence>
<evidence type="ECO:0000313" key="4">
    <source>
        <dbReference type="Proteomes" id="UP000004344"/>
    </source>
</evidence>
<dbReference type="InterPro" id="IPR009537">
    <property type="entry name" value="DUF1156"/>
</dbReference>
<feature type="domain" description="DUF1156" evidence="2">
    <location>
        <begin position="13"/>
        <end position="67"/>
    </location>
</feature>
<reference evidence="3 4" key="1">
    <citation type="submission" date="2011-09" db="EMBL/GenBank/DDBJ databases">
        <title>The draft genome of Fischerella sp. JSC-11.</title>
        <authorList>
            <consortium name="US DOE Joint Genome Institute (JGI-PGF)"/>
            <person name="Lucas S."/>
            <person name="Han J."/>
            <person name="Lapidus A."/>
            <person name="Cheng J.-F."/>
            <person name="Goodwin L."/>
            <person name="Pitluck S."/>
            <person name="Peters L."/>
            <person name="Land M.L."/>
            <person name="Hauser L."/>
            <person name="Sarkisova S."/>
            <person name="Bryant D.A."/>
            <person name="Brown I."/>
            <person name="Woyke T.J."/>
        </authorList>
    </citation>
    <scope>NUCLEOTIDE SEQUENCE [LARGE SCALE GENOMIC DNA]</scope>
    <source>
        <strain evidence="3 4">JSC-11</strain>
    </source>
</reference>
<protein>
    <recommendedName>
        <fullName evidence="2">DUF1156 domain-containing protein</fullName>
    </recommendedName>
</protein>
<sequence length="1017" mass="113226">MTQYPKRLIEVDLPIKRISAHARREKSIRHGHISTLHIWWARRPLAACRAVICAALWPDPVDENCPQSFRDLATEYINNFAKKAIAINSDLSKNCSTEIWNKWQVLAKPENQLNSHNPQHWNILRNSLLDFISDFANWDNSTQPDYLETSRNLTQAAHEALGGIPGTKPLVVDPFAGGGSIPLEALRVGADAFASDINPVAVLLNKVVLEYIPKYGQQLADEVRKWGQWVKEEAEKELAQFYPKDADGSTPIAYLWARTIICEGPGCGAEVPLMRSLYLCKKSNRNIGLRIIPKPEEKRVDFEIIEKHKNKWVVSDNPEIEVKNPSFDGTVKRGSATCPCCGYTTPVASVRIQLKARQGGANDARLFCVVTTRTSQQGRFYRLPNEQDLEAVKNASIELKKRVNQHTGNLSLIPDEPTPKGGGSGAGRAFSQRNYGMDKFHDLFTHRQALALTTLVKLVKDVEKKLADSQDKGLADAVQTCLSLAIDRQTDKLSSLGRWDVSRENPQGIFGRQAIPMLWDFSEVNPISGSAGDLKTALEWIIDVCKSNYSLNNTGQTQQANAASHPLPNDFIQGLITDPPYYDSIEYSDLSDFFYVWLKRTLPKTIGIPFNDELTPKEEECIVNPIRGKDKAYFEQQMGKAMAEGCRIVSPEGIGVIVFAHKSTSGWEAQLQAMVDAGWTITGSWAIDTEMGSRLRAMNSAALASSVHIVCRPRNTNDIGDWRDVLQELPQRIHEWMPRLASEGVVGADAIFACLGPALEIFSRYSSVEKASGELVTLKEYLEYVWAAVSKEALSMIFSNADTTSFEEDARLTAMWLWTLSTGNIDNSDTSETETDDEDDETSSKTSKTGGYTLEFDAARKIAQGLGAHLEQLTRLVEVKGSTARLLPVSERTQYLFGKEEAQTPSKTKGKKGKKKEAEQLNLFAVLGITEEEDNTDWGEKTVPQMGNTTLDRIHQSMILFAAGRSEALKRFLVEEGAGNDQRFWELAQALSALYPTGTDEKRWVDGVLARKKGLGF</sequence>
<dbReference type="Proteomes" id="UP000004344">
    <property type="component" value="Unassembled WGS sequence"/>
</dbReference>
<gene>
    <name evidence="3" type="ORF">FJSC11DRAFT_0470</name>
</gene>
<accession>G6FNM3</accession>
<feature type="region of interest" description="Disordered" evidence="1">
    <location>
        <begin position="827"/>
        <end position="850"/>
    </location>
</feature>